<evidence type="ECO:0000256" key="5">
    <source>
        <dbReference type="ARBA" id="ARBA00061199"/>
    </source>
</evidence>
<dbReference type="InterPro" id="IPR036152">
    <property type="entry name" value="Asp/glu_Ase-like_sf"/>
</dbReference>
<sequence length="627" mass="69173">MSRLLCESHADINNDENMESVKKSPTGLTNKPEGRVLVLYTGGTIGMVRNEEGVLVPIANAFIKNLRRYPQLHDREYAEKTFGAMGPLVLPMTATDNRRVIYNVLEYSNLCDSSNMTMDEWIRIANDIKESYEYFDGFVILHGTDTLSYTASALSFMLESLGKIVIVTGSQMPIFDTRSDGLDNFLASLVIAANYSIPEVCVFFGTNLLRGNRTSKASASSFEAFHSPNFPPLATANIKIEVNYRSIFRSCNLEKFSVHASLNRNVGLLRLFPSITSDLVKVFLQSPIEGVVLQSYGMGNLPTNRDDIIKELRAATKRGVIIVNITQCATGCVSDAYEAGKLLRKNGVILGFDMTPEAALTKLAYVLSKHEWDTETKRQMMQTNLRGELTVGQPPTLQDWDLVEAVAKSLRLSSTAELQELGSILFPAMLSAAVIRRDIIKLESLQRYGADISQANADGRTALHIACCEGDIKVVRCLLKMGANIHIKDRFDRTPLTDAIEYDRHEIIKLLLQCGAHFHGNALLIGERMCAAASVGNTKRLQSYLLAGADLSQKDVSGRTPLHFAALHNHPETIEFLLENGADPHCLDILGQTAAELAETVRAENATRLLASSRRNIVVESTAKSHT</sequence>
<feature type="domain" description="L-asparaginase N-terminal" evidence="11">
    <location>
        <begin position="35"/>
        <end position="245"/>
    </location>
</feature>
<dbReference type="InterPro" id="IPR006033">
    <property type="entry name" value="AsnA_fam"/>
</dbReference>
<dbReference type="CDD" id="cd08963">
    <property type="entry name" value="L-asparaginase_I"/>
    <property type="match status" value="1"/>
</dbReference>
<dbReference type="InterPro" id="IPR041725">
    <property type="entry name" value="L-asparaginase_I"/>
</dbReference>
<gene>
    <name evidence="13" type="ORF">EAG_02446</name>
</gene>
<dbReference type="InterPro" id="IPR027473">
    <property type="entry name" value="L-asparaginase_C"/>
</dbReference>
<feature type="binding site" evidence="7">
    <location>
        <position position="113"/>
    </location>
    <ligand>
        <name>substrate</name>
    </ligand>
</feature>
<dbReference type="Proteomes" id="UP000000311">
    <property type="component" value="Unassembled WGS sequence"/>
</dbReference>
<evidence type="ECO:0000259" key="11">
    <source>
        <dbReference type="Pfam" id="PF00710"/>
    </source>
</evidence>
<dbReference type="FunFam" id="3.40.50.40:FF:000001">
    <property type="entry name" value="L-asparaginase 1"/>
    <property type="match status" value="1"/>
</dbReference>
<dbReference type="PROSITE" id="PS50088">
    <property type="entry name" value="ANK_REPEAT"/>
    <property type="match status" value="2"/>
</dbReference>
<dbReference type="InterPro" id="IPR037152">
    <property type="entry name" value="L-asparaginase_N_sf"/>
</dbReference>
<dbReference type="Pfam" id="PF17763">
    <property type="entry name" value="Asparaginase_C"/>
    <property type="match status" value="1"/>
</dbReference>
<dbReference type="PANTHER" id="PTHR11707">
    <property type="entry name" value="L-ASPARAGINASE"/>
    <property type="match status" value="1"/>
</dbReference>
<dbReference type="InterPro" id="IPR020827">
    <property type="entry name" value="Asparaginase/glutaminase_AS1"/>
</dbReference>
<feature type="domain" description="Asparaginase/glutaminase C-terminal" evidence="12">
    <location>
        <begin position="265"/>
        <end position="381"/>
    </location>
</feature>
<dbReference type="SUPFAM" id="SSF53774">
    <property type="entry name" value="Glutaminase/Asparaginase"/>
    <property type="match status" value="1"/>
</dbReference>
<dbReference type="Gene3D" id="3.40.50.40">
    <property type="match status" value="1"/>
</dbReference>
<evidence type="ECO:0000313" key="14">
    <source>
        <dbReference type="Proteomes" id="UP000000311"/>
    </source>
</evidence>
<dbReference type="SUPFAM" id="SSF48403">
    <property type="entry name" value="Ankyrin repeat"/>
    <property type="match status" value="1"/>
</dbReference>
<dbReference type="KEGG" id="cfo:105252656"/>
<dbReference type="PIRSF" id="PIRSF500176">
    <property type="entry name" value="L_ASNase"/>
    <property type="match status" value="1"/>
</dbReference>
<dbReference type="InterPro" id="IPR040919">
    <property type="entry name" value="Asparaginase_C"/>
</dbReference>
<dbReference type="Pfam" id="PF12796">
    <property type="entry name" value="Ank_2"/>
    <property type="match status" value="2"/>
</dbReference>
<dbReference type="FunFam" id="3.40.50.1170:FF:000003">
    <property type="entry name" value="60 kDa lysophospholipase"/>
    <property type="match status" value="1"/>
</dbReference>
<dbReference type="Pfam" id="PF00710">
    <property type="entry name" value="Asparaginase"/>
    <property type="match status" value="1"/>
</dbReference>
<feature type="repeat" description="ANK" evidence="8">
    <location>
        <begin position="557"/>
        <end position="589"/>
    </location>
</feature>
<dbReference type="STRING" id="104421.E2AI33"/>
<evidence type="ECO:0000256" key="2">
    <source>
        <dbReference type="ARBA" id="ARBA00022737"/>
    </source>
</evidence>
<dbReference type="PROSITE" id="PS50297">
    <property type="entry name" value="ANK_REP_REGION"/>
    <property type="match status" value="2"/>
</dbReference>
<dbReference type="PANTHER" id="PTHR11707:SF28">
    <property type="entry name" value="60 KDA LYSOPHOSPHOLIPASE"/>
    <property type="match status" value="1"/>
</dbReference>
<dbReference type="SMART" id="SM00248">
    <property type="entry name" value="ANK"/>
    <property type="match status" value="3"/>
</dbReference>
<dbReference type="GO" id="GO:0006528">
    <property type="term" value="P:asparagine metabolic process"/>
    <property type="evidence" value="ECO:0007669"/>
    <property type="project" value="UniProtKB-ARBA"/>
</dbReference>
<name>E2AI33_CAMFO</name>
<dbReference type="InterPro" id="IPR027474">
    <property type="entry name" value="L-asparaginase_N"/>
</dbReference>
<keyword evidence="14" id="KW-1185">Reference proteome</keyword>
<proteinExistence type="inferred from homology"/>
<evidence type="ECO:0000256" key="7">
    <source>
        <dbReference type="PIRSR" id="PIRSR001220-2"/>
    </source>
</evidence>
<accession>E2AI33</accession>
<dbReference type="EC" id="3.5.1.1" evidence="1"/>
<dbReference type="PRINTS" id="PR01415">
    <property type="entry name" value="ANKYRIN"/>
</dbReference>
<evidence type="ECO:0000259" key="12">
    <source>
        <dbReference type="Pfam" id="PF17763"/>
    </source>
</evidence>
<protein>
    <recommendedName>
        <fullName evidence="1">asparaginase</fullName>
        <ecNumber evidence="1">3.5.1.1</ecNumber>
    </recommendedName>
</protein>
<dbReference type="AlphaFoldDB" id="E2AI33"/>
<dbReference type="Gene3D" id="1.25.40.20">
    <property type="entry name" value="Ankyrin repeat-containing domain"/>
    <property type="match status" value="2"/>
</dbReference>
<dbReference type="PROSITE" id="PS51732">
    <property type="entry name" value="ASN_GLN_ASE_3"/>
    <property type="match status" value="1"/>
</dbReference>
<dbReference type="PIRSF" id="PIRSF001220">
    <property type="entry name" value="L-ASNase_gatD"/>
    <property type="match status" value="1"/>
</dbReference>
<comment type="similarity">
    <text evidence="5">In the N-terminal section; belongs to the asparaginase 1 family.</text>
</comment>
<feature type="active site" evidence="10">
    <location>
        <position position="144"/>
    </location>
</feature>
<feature type="active site" description="O-isoaspartyl threonine intermediate" evidence="6">
    <location>
        <position position="44"/>
    </location>
</feature>
<dbReference type="GO" id="GO:0004067">
    <property type="term" value="F:asparaginase activity"/>
    <property type="evidence" value="ECO:0007669"/>
    <property type="project" value="UniProtKB-UniRule"/>
</dbReference>
<dbReference type="OMA" id="CDVGVIP"/>
<dbReference type="InterPro" id="IPR006034">
    <property type="entry name" value="Asparaginase/glutaminase-like"/>
</dbReference>
<dbReference type="Gene3D" id="3.40.50.1170">
    <property type="entry name" value="L-asparaginase, N-terminal domain"/>
    <property type="match status" value="1"/>
</dbReference>
<dbReference type="InterPro" id="IPR036770">
    <property type="entry name" value="Ankyrin_rpt-contain_sf"/>
</dbReference>
<dbReference type="SFLD" id="SFLDS00057">
    <property type="entry name" value="Glutaminase/Asparaginase"/>
    <property type="match status" value="1"/>
</dbReference>
<evidence type="ECO:0000256" key="1">
    <source>
        <dbReference type="ARBA" id="ARBA00012920"/>
    </source>
</evidence>
<dbReference type="SMART" id="SM00870">
    <property type="entry name" value="Asparaginase"/>
    <property type="match status" value="1"/>
</dbReference>
<evidence type="ECO:0000256" key="10">
    <source>
        <dbReference type="PROSITE-ProRule" id="PRU10100"/>
    </source>
</evidence>
<dbReference type="NCBIfam" id="TIGR00519">
    <property type="entry name" value="asnASE_I"/>
    <property type="match status" value="1"/>
</dbReference>
<evidence type="ECO:0000256" key="4">
    <source>
        <dbReference type="ARBA" id="ARBA00023043"/>
    </source>
</evidence>
<evidence type="ECO:0000256" key="3">
    <source>
        <dbReference type="ARBA" id="ARBA00022801"/>
    </source>
</evidence>
<evidence type="ECO:0000313" key="13">
    <source>
        <dbReference type="EMBL" id="EFN66941.1"/>
    </source>
</evidence>
<reference evidence="13 14" key="1">
    <citation type="journal article" date="2010" name="Science">
        <title>Genomic comparison of the ants Camponotus floridanus and Harpegnathos saltator.</title>
        <authorList>
            <person name="Bonasio R."/>
            <person name="Zhang G."/>
            <person name="Ye C."/>
            <person name="Mutti N.S."/>
            <person name="Fang X."/>
            <person name="Qin N."/>
            <person name="Donahue G."/>
            <person name="Yang P."/>
            <person name="Li Q."/>
            <person name="Li C."/>
            <person name="Zhang P."/>
            <person name="Huang Z."/>
            <person name="Berger S.L."/>
            <person name="Reinberg D."/>
            <person name="Wang J."/>
            <person name="Liebig J."/>
        </authorList>
    </citation>
    <scope>NUCLEOTIDE SEQUENCE [LARGE SCALE GENOMIC DNA]</scope>
    <source>
        <strain evidence="14">C129</strain>
    </source>
</reference>
<evidence type="ECO:0000256" key="6">
    <source>
        <dbReference type="PIRSR" id="PIRSR001220-1"/>
    </source>
</evidence>
<dbReference type="InterPro" id="IPR002110">
    <property type="entry name" value="Ankyrin_rpt"/>
</dbReference>
<feature type="repeat" description="ANK" evidence="8">
    <location>
        <begin position="458"/>
        <end position="490"/>
    </location>
</feature>
<keyword evidence="4 8" id="KW-0040">ANK repeat</keyword>
<keyword evidence="3" id="KW-0378">Hydrolase</keyword>
<evidence type="ECO:0000256" key="9">
    <source>
        <dbReference type="PROSITE-ProRule" id="PRU10099"/>
    </source>
</evidence>
<evidence type="ECO:0000256" key="8">
    <source>
        <dbReference type="PROSITE-ProRule" id="PRU00023"/>
    </source>
</evidence>
<dbReference type="PROSITE" id="PS00144">
    <property type="entry name" value="ASN_GLN_ASE_1"/>
    <property type="match status" value="1"/>
</dbReference>
<organism evidence="14">
    <name type="scientific">Camponotus floridanus</name>
    <name type="common">Florida carpenter ant</name>
    <dbReference type="NCBI Taxonomy" id="104421"/>
    <lineage>
        <taxon>Eukaryota</taxon>
        <taxon>Metazoa</taxon>
        <taxon>Ecdysozoa</taxon>
        <taxon>Arthropoda</taxon>
        <taxon>Hexapoda</taxon>
        <taxon>Insecta</taxon>
        <taxon>Pterygota</taxon>
        <taxon>Neoptera</taxon>
        <taxon>Endopterygota</taxon>
        <taxon>Hymenoptera</taxon>
        <taxon>Apocrita</taxon>
        <taxon>Aculeata</taxon>
        <taxon>Formicoidea</taxon>
        <taxon>Formicidae</taxon>
        <taxon>Formicinae</taxon>
        <taxon>Camponotus</taxon>
    </lineage>
</organism>
<dbReference type="PROSITE" id="PS00917">
    <property type="entry name" value="ASN_GLN_ASE_2"/>
    <property type="match status" value="1"/>
</dbReference>
<dbReference type="PRINTS" id="PR00139">
    <property type="entry name" value="ASNGLNASE"/>
</dbReference>
<feature type="active site" evidence="9">
    <location>
        <position position="44"/>
    </location>
</feature>
<dbReference type="InterPro" id="IPR027475">
    <property type="entry name" value="Asparaginase/glutaminase_AS2"/>
</dbReference>
<keyword evidence="2" id="KW-0677">Repeat</keyword>
<dbReference type="OrthoDB" id="542841at2759"/>
<feature type="binding site" evidence="7">
    <location>
        <begin position="144"/>
        <end position="145"/>
    </location>
    <ligand>
        <name>substrate</name>
    </ligand>
</feature>
<dbReference type="InParanoid" id="E2AI33"/>
<dbReference type="FunCoup" id="E2AI33">
    <property type="interactions" value="61"/>
</dbReference>
<dbReference type="EMBL" id="GL439621">
    <property type="protein sequence ID" value="EFN66941.1"/>
    <property type="molecule type" value="Genomic_DNA"/>
</dbReference>